<dbReference type="KEGG" id="pbap:Pla133_32060"/>
<dbReference type="InterPro" id="IPR053191">
    <property type="entry name" value="DcsG_Biosynth_Enzyme"/>
</dbReference>
<dbReference type="EC" id="6.3.3.5" evidence="1"/>
<sequence>MRPIAFLTSRCMVGGGPDRRADHWEHELEFEPMAAACARLGLELRAVVWDREDLDPRDFEAMVVGTTWDYAEQVQAFLSRLESFARVVPLFNPVDVLRWNLDKGYLADLGQRGAPIVPTLWRERADAGTLGAAFDELQCDELVVKPRVGACAWRQARVRRGESLPGAEELPPGAALLQPFLPAVATEGEYSFVFFGPEFSHCAQKLPAAGDYRVQSIFGARERVHLPSPEELALARAVLAAATDEPLLQARVDMVRGPEGGLLLMELELVEPYLYPEQGPRMGEVFARALRARLDGPPSG</sequence>
<evidence type="ECO:0000313" key="2">
    <source>
        <dbReference type="Proteomes" id="UP000316921"/>
    </source>
</evidence>
<dbReference type="EMBL" id="CP036287">
    <property type="protein sequence ID" value="QDU68112.1"/>
    <property type="molecule type" value="Genomic_DNA"/>
</dbReference>
<name>A0A518BMA4_9BACT</name>
<keyword evidence="2" id="KW-1185">Reference proteome</keyword>
<dbReference type="SUPFAM" id="SSF56059">
    <property type="entry name" value="Glutathione synthetase ATP-binding domain-like"/>
    <property type="match status" value="1"/>
</dbReference>
<organism evidence="1 2">
    <name type="scientific">Engelhardtia mirabilis</name>
    <dbReference type="NCBI Taxonomy" id="2528011"/>
    <lineage>
        <taxon>Bacteria</taxon>
        <taxon>Pseudomonadati</taxon>
        <taxon>Planctomycetota</taxon>
        <taxon>Planctomycetia</taxon>
        <taxon>Planctomycetia incertae sedis</taxon>
        <taxon>Engelhardtia</taxon>
    </lineage>
</organism>
<gene>
    <name evidence="1" type="primary">dcsG</name>
    <name evidence="1" type="ORF">Pla133_32060</name>
</gene>
<dbReference type="AlphaFoldDB" id="A0A518BMA4"/>
<dbReference type="GO" id="GO:0016874">
    <property type="term" value="F:ligase activity"/>
    <property type="evidence" value="ECO:0007669"/>
    <property type="project" value="UniProtKB-KW"/>
</dbReference>
<dbReference type="RefSeq" id="WP_145066847.1">
    <property type="nucleotide sequence ID" value="NZ_CP036287.1"/>
</dbReference>
<dbReference type="PANTHER" id="PTHR39217:SF1">
    <property type="entry name" value="GLUTATHIONE SYNTHETASE"/>
    <property type="match status" value="1"/>
</dbReference>
<accession>A0A518BMA4</accession>
<dbReference type="PANTHER" id="PTHR39217">
    <property type="match status" value="1"/>
</dbReference>
<dbReference type="Proteomes" id="UP000316921">
    <property type="component" value="Chromosome"/>
</dbReference>
<protein>
    <submittedName>
        <fullName evidence="1">Cycloserine biosynthesis protein DcsG</fullName>
        <ecNumber evidence="1">6.3.3.5</ecNumber>
    </submittedName>
</protein>
<evidence type="ECO:0000313" key="1">
    <source>
        <dbReference type="EMBL" id="QDU68112.1"/>
    </source>
</evidence>
<keyword evidence="1" id="KW-0436">Ligase</keyword>
<proteinExistence type="predicted"/>
<reference evidence="1 2" key="1">
    <citation type="submission" date="2019-02" db="EMBL/GenBank/DDBJ databases">
        <title>Deep-cultivation of Planctomycetes and their phenomic and genomic characterization uncovers novel biology.</title>
        <authorList>
            <person name="Wiegand S."/>
            <person name="Jogler M."/>
            <person name="Boedeker C."/>
            <person name="Pinto D."/>
            <person name="Vollmers J."/>
            <person name="Rivas-Marin E."/>
            <person name="Kohn T."/>
            <person name="Peeters S.H."/>
            <person name="Heuer A."/>
            <person name="Rast P."/>
            <person name="Oberbeckmann S."/>
            <person name="Bunk B."/>
            <person name="Jeske O."/>
            <person name="Meyerdierks A."/>
            <person name="Storesund J.E."/>
            <person name="Kallscheuer N."/>
            <person name="Luecker S."/>
            <person name="Lage O.M."/>
            <person name="Pohl T."/>
            <person name="Merkel B.J."/>
            <person name="Hornburger P."/>
            <person name="Mueller R.-W."/>
            <person name="Bruemmer F."/>
            <person name="Labrenz M."/>
            <person name="Spormann A.M."/>
            <person name="Op den Camp H."/>
            <person name="Overmann J."/>
            <person name="Amann R."/>
            <person name="Jetten M.S.M."/>
            <person name="Mascher T."/>
            <person name="Medema M.H."/>
            <person name="Devos D.P."/>
            <person name="Kaster A.-K."/>
            <person name="Ovreas L."/>
            <person name="Rohde M."/>
            <person name="Galperin M.Y."/>
            <person name="Jogler C."/>
        </authorList>
    </citation>
    <scope>NUCLEOTIDE SEQUENCE [LARGE SCALE GENOMIC DNA]</scope>
    <source>
        <strain evidence="1 2">Pla133</strain>
    </source>
</reference>